<reference evidence="2 3" key="1">
    <citation type="submission" date="2018-11" db="EMBL/GenBank/DDBJ databases">
        <title>Genome sequence of Saitozyma podzolica DSM 27192.</title>
        <authorList>
            <person name="Aliyu H."/>
            <person name="Gorte O."/>
            <person name="Ochsenreither K."/>
        </authorList>
    </citation>
    <scope>NUCLEOTIDE SEQUENCE [LARGE SCALE GENOMIC DNA]</scope>
    <source>
        <strain evidence="2 3">DSM 27192</strain>
    </source>
</reference>
<comment type="caution">
    <text evidence="2">The sequence shown here is derived from an EMBL/GenBank/DDBJ whole genome shotgun (WGS) entry which is preliminary data.</text>
</comment>
<gene>
    <name evidence="2" type="ORF">EHS25_006548</name>
</gene>
<dbReference type="OrthoDB" id="4062651at2759"/>
<protein>
    <submittedName>
        <fullName evidence="2">Uncharacterized protein</fullName>
    </submittedName>
</protein>
<dbReference type="EMBL" id="RSCD01000003">
    <property type="protein sequence ID" value="RSH93896.1"/>
    <property type="molecule type" value="Genomic_DNA"/>
</dbReference>
<feature type="region of interest" description="Disordered" evidence="1">
    <location>
        <begin position="166"/>
        <end position="258"/>
    </location>
</feature>
<name>A0A427YSA2_9TREE</name>
<feature type="compositionally biased region" description="Basic and acidic residues" evidence="1">
    <location>
        <begin position="166"/>
        <end position="185"/>
    </location>
</feature>
<keyword evidence="3" id="KW-1185">Reference proteome</keyword>
<sequence length="258" mass="28186">MAEDNKVDGPTTFTPIHPFDMNDAKSWGRTIGMMDWDNDKIVFSKRSLLEFLKSMQFTVNTNFTEISKLPKYASFGKFSQAATDAAVADLVEAEIADPTHESSIPSSKSTVPRPSRKVIDPPGGKQSMRIFGEEFEETDALSMAPPRDGGEGVDIEVERMERMKVHVDPVEEAGKRIEEVPEGDRASNPPPGFRPSRKVMQGPGGASTMGQALFGGYEDETESDKQSARAPAGRKKQAPQSVSIADTSLDWFGPSGDR</sequence>
<evidence type="ECO:0000256" key="1">
    <source>
        <dbReference type="SAM" id="MobiDB-lite"/>
    </source>
</evidence>
<feature type="compositionally biased region" description="Polar residues" evidence="1">
    <location>
        <begin position="101"/>
        <end position="112"/>
    </location>
</feature>
<accession>A0A427YSA2</accession>
<proteinExistence type="predicted"/>
<feature type="region of interest" description="Disordered" evidence="1">
    <location>
        <begin position="98"/>
        <end position="127"/>
    </location>
</feature>
<evidence type="ECO:0000313" key="2">
    <source>
        <dbReference type="EMBL" id="RSH93896.1"/>
    </source>
</evidence>
<dbReference type="AlphaFoldDB" id="A0A427YSA2"/>
<dbReference type="Proteomes" id="UP000279259">
    <property type="component" value="Unassembled WGS sequence"/>
</dbReference>
<evidence type="ECO:0000313" key="3">
    <source>
        <dbReference type="Proteomes" id="UP000279259"/>
    </source>
</evidence>
<organism evidence="2 3">
    <name type="scientific">Saitozyma podzolica</name>
    <dbReference type="NCBI Taxonomy" id="1890683"/>
    <lineage>
        <taxon>Eukaryota</taxon>
        <taxon>Fungi</taxon>
        <taxon>Dikarya</taxon>
        <taxon>Basidiomycota</taxon>
        <taxon>Agaricomycotina</taxon>
        <taxon>Tremellomycetes</taxon>
        <taxon>Tremellales</taxon>
        <taxon>Trimorphomycetaceae</taxon>
        <taxon>Saitozyma</taxon>
    </lineage>
</organism>